<feature type="region of interest" description="Disordered" evidence="13">
    <location>
        <begin position="219"/>
        <end position="306"/>
    </location>
</feature>
<evidence type="ECO:0000256" key="7">
    <source>
        <dbReference type="ARBA" id="ARBA00022912"/>
    </source>
</evidence>
<dbReference type="GeneID" id="106663530"/>
<dbReference type="Gene3D" id="1.25.40.820">
    <property type="match status" value="1"/>
</dbReference>
<evidence type="ECO:0000256" key="5">
    <source>
        <dbReference type="ARBA" id="ARBA00022801"/>
    </source>
</evidence>
<dbReference type="InterPro" id="IPR039693">
    <property type="entry name" value="Rtr1/RPAP2"/>
</dbReference>
<comment type="similarity">
    <text evidence="2 11 12">Belongs to the RPAP2 family.</text>
</comment>
<evidence type="ECO:0000256" key="10">
    <source>
        <dbReference type="ARBA" id="ARBA00048336"/>
    </source>
</evidence>
<dbReference type="EnsemblMetazoa" id="XM_014388423.2">
    <property type="protein sequence ID" value="XP_014243909.1"/>
    <property type="gene ID" value="LOC106663530"/>
</dbReference>
<evidence type="ECO:0000256" key="3">
    <source>
        <dbReference type="ARBA" id="ARBA00022723"/>
    </source>
</evidence>
<evidence type="ECO:0000313" key="16">
    <source>
        <dbReference type="Proteomes" id="UP000494040"/>
    </source>
</evidence>
<dbReference type="PROSITE" id="PS51479">
    <property type="entry name" value="ZF_RTR1"/>
    <property type="match status" value="1"/>
</dbReference>
<keyword evidence="3 12" id="KW-0479">Metal-binding</keyword>
<evidence type="ECO:0000256" key="13">
    <source>
        <dbReference type="SAM" id="MobiDB-lite"/>
    </source>
</evidence>
<reference evidence="15" key="1">
    <citation type="submission" date="2022-01" db="UniProtKB">
        <authorList>
            <consortium name="EnsemblMetazoa"/>
        </authorList>
    </citation>
    <scope>IDENTIFICATION</scope>
</reference>
<accession>A0A8I6RER5</accession>
<dbReference type="GO" id="GO:0008420">
    <property type="term" value="F:RNA polymerase II CTD heptapeptide repeat phosphatase activity"/>
    <property type="evidence" value="ECO:0007669"/>
    <property type="project" value="UniProtKB-UniRule"/>
</dbReference>
<feature type="domain" description="RTR1-type" evidence="14">
    <location>
        <begin position="63"/>
        <end position="146"/>
    </location>
</feature>
<keyword evidence="6 12" id="KW-0862">Zinc</keyword>
<dbReference type="AlphaFoldDB" id="A0A8I6RER5"/>
<dbReference type="PANTHER" id="PTHR14732:SF0">
    <property type="entry name" value="RNA POLYMERASE II SUBUNIT B1 CTD PHOSPHATASE RPAP2-RELATED"/>
    <property type="match status" value="1"/>
</dbReference>
<dbReference type="OrthoDB" id="2590500at2759"/>
<evidence type="ECO:0000256" key="2">
    <source>
        <dbReference type="ARBA" id="ARBA00005676"/>
    </source>
</evidence>
<dbReference type="EC" id="3.1.3.16" evidence="12"/>
<dbReference type="Proteomes" id="UP000494040">
    <property type="component" value="Unassembled WGS sequence"/>
</dbReference>
<evidence type="ECO:0000256" key="8">
    <source>
        <dbReference type="ARBA" id="ARBA00023242"/>
    </source>
</evidence>
<dbReference type="GO" id="GO:0005737">
    <property type="term" value="C:cytoplasm"/>
    <property type="evidence" value="ECO:0007669"/>
    <property type="project" value="TreeGrafter"/>
</dbReference>
<evidence type="ECO:0000256" key="6">
    <source>
        <dbReference type="ARBA" id="ARBA00022833"/>
    </source>
</evidence>
<dbReference type="KEGG" id="clec:106663530"/>
<dbReference type="InterPro" id="IPR007308">
    <property type="entry name" value="Rtr1/RPAP2_dom"/>
</dbReference>
<evidence type="ECO:0000256" key="12">
    <source>
        <dbReference type="RuleBase" id="RU367080"/>
    </source>
</evidence>
<sequence>MEPSEKKTDRKKKKINEMKRKVANMTKEQIRAAVVKKKECNARAMQIVERMIEPNVEEVWLVENLIYINQSHFQDAVEERAIVKFCGYPLCDRVLKDIPLKQYHISTKQNKVFDITDRKNYCTNSCYRAGVYLKEQLFTSPLWLRDCEDLVEYKLLQPHSERGSSGLEIDLGNIKPCSVNIPVHHDLIKSEIISQDIDDCPKPDTEDIEKCDFGEVLYDSENQKEDENKAPCGLSMPDLGDLNDQEVKESNDNKLKDKLNNKPENSAVGNVIVEKPLSEVKNKLSDSRKSKRRATSTSPNPQPSLPISIRVEQNFTTWVTVDTLIFLLGKEKVKQMFFEFGEPLNENDFNSTLKNTYIFERYREICYKLNIMELKGTKIELPTKPLPDYDQLKKEAEKIEIKVKNFFKGDKISFAPVDENEEDEGKKETDDGKEVLPPILPLIDKHNVMKIRRQILLDRLNKTLPDIQSALSLNQFNLRKDTQEFINTLALTANNIVMKPTEWNLLCIILLRLFSLQNEYLNYAFISPTTQKRIINLLLAYNLDLTYLERQLVNMTNLEQIIKNSQ</sequence>
<comment type="function">
    <text evidence="12">Putative RNA polymerase II subunit B1 C-terminal domain (CTD) phosphatase involved in RNA polymerase II transcription regulation.</text>
</comment>
<evidence type="ECO:0000256" key="9">
    <source>
        <dbReference type="ARBA" id="ARBA00047761"/>
    </source>
</evidence>
<comment type="catalytic activity">
    <reaction evidence="10 12">
        <text>O-phospho-L-threonyl-[protein] + H2O = L-threonyl-[protein] + phosphate</text>
        <dbReference type="Rhea" id="RHEA:47004"/>
        <dbReference type="Rhea" id="RHEA-COMP:11060"/>
        <dbReference type="Rhea" id="RHEA-COMP:11605"/>
        <dbReference type="ChEBI" id="CHEBI:15377"/>
        <dbReference type="ChEBI" id="CHEBI:30013"/>
        <dbReference type="ChEBI" id="CHEBI:43474"/>
        <dbReference type="ChEBI" id="CHEBI:61977"/>
        <dbReference type="EC" id="3.1.3.16"/>
    </reaction>
</comment>
<keyword evidence="7 12" id="KW-0904">Protein phosphatase</keyword>
<dbReference type="InterPro" id="IPR038534">
    <property type="entry name" value="Rtr1/RPAP2_sf"/>
</dbReference>
<dbReference type="Pfam" id="PF04181">
    <property type="entry name" value="RPAP2_Rtr1"/>
    <property type="match status" value="1"/>
</dbReference>
<dbReference type="GO" id="GO:0043175">
    <property type="term" value="F:RNA polymerase core enzyme binding"/>
    <property type="evidence" value="ECO:0007669"/>
    <property type="project" value="UniProtKB-UniRule"/>
</dbReference>
<evidence type="ECO:0000256" key="11">
    <source>
        <dbReference type="PROSITE-ProRule" id="PRU00812"/>
    </source>
</evidence>
<proteinExistence type="inferred from homology"/>
<evidence type="ECO:0000256" key="4">
    <source>
        <dbReference type="ARBA" id="ARBA00022771"/>
    </source>
</evidence>
<comment type="subcellular location">
    <subcellularLocation>
        <location evidence="1 12">Nucleus</location>
    </subcellularLocation>
</comment>
<feature type="compositionally biased region" description="Basic and acidic residues" evidence="13">
    <location>
        <begin position="276"/>
        <end position="288"/>
    </location>
</feature>
<name>A0A8I6RER5_CIMLE</name>
<feature type="compositionally biased region" description="Basic and acidic residues" evidence="13">
    <location>
        <begin position="245"/>
        <end position="261"/>
    </location>
</feature>
<dbReference type="GO" id="GO:0005634">
    <property type="term" value="C:nucleus"/>
    <property type="evidence" value="ECO:0007669"/>
    <property type="project" value="UniProtKB-SubCell"/>
</dbReference>
<evidence type="ECO:0000256" key="1">
    <source>
        <dbReference type="ARBA" id="ARBA00004123"/>
    </source>
</evidence>
<keyword evidence="5 12" id="KW-0378">Hydrolase</keyword>
<dbReference type="GO" id="GO:0008270">
    <property type="term" value="F:zinc ion binding"/>
    <property type="evidence" value="ECO:0007669"/>
    <property type="project" value="UniProtKB-KW"/>
</dbReference>
<dbReference type="PANTHER" id="PTHR14732">
    <property type="entry name" value="RNA POLYMERASE II SUBUNIT B1 CTD PHOSPHATASE RPAP2-RELATED"/>
    <property type="match status" value="1"/>
</dbReference>
<keyword evidence="4 12" id="KW-0863">Zinc-finger</keyword>
<keyword evidence="16" id="KW-1185">Reference proteome</keyword>
<dbReference type="OMA" id="ALKQWIT"/>
<keyword evidence="8 12" id="KW-0539">Nucleus</keyword>
<protein>
    <recommendedName>
        <fullName evidence="12">RNA polymerase II subunit B1 CTD phosphatase RPAP2 homolog</fullName>
        <ecNumber evidence="12">3.1.3.16</ecNumber>
    </recommendedName>
</protein>
<evidence type="ECO:0000313" key="15">
    <source>
        <dbReference type="EnsemblMetazoa" id="XP_014243909.1"/>
    </source>
</evidence>
<organism evidence="15 16">
    <name type="scientific">Cimex lectularius</name>
    <name type="common">Bed bug</name>
    <name type="synonym">Acanthia lectularia</name>
    <dbReference type="NCBI Taxonomy" id="79782"/>
    <lineage>
        <taxon>Eukaryota</taxon>
        <taxon>Metazoa</taxon>
        <taxon>Ecdysozoa</taxon>
        <taxon>Arthropoda</taxon>
        <taxon>Hexapoda</taxon>
        <taxon>Insecta</taxon>
        <taxon>Pterygota</taxon>
        <taxon>Neoptera</taxon>
        <taxon>Paraneoptera</taxon>
        <taxon>Hemiptera</taxon>
        <taxon>Heteroptera</taxon>
        <taxon>Panheteroptera</taxon>
        <taxon>Cimicomorpha</taxon>
        <taxon>Cimicidae</taxon>
        <taxon>Cimex</taxon>
    </lineage>
</organism>
<dbReference type="RefSeq" id="XP_014243909.1">
    <property type="nucleotide sequence ID" value="XM_014388423.2"/>
</dbReference>
<comment type="catalytic activity">
    <reaction evidence="9 12">
        <text>O-phospho-L-seryl-[protein] + H2O = L-seryl-[protein] + phosphate</text>
        <dbReference type="Rhea" id="RHEA:20629"/>
        <dbReference type="Rhea" id="RHEA-COMP:9863"/>
        <dbReference type="Rhea" id="RHEA-COMP:11604"/>
        <dbReference type="ChEBI" id="CHEBI:15377"/>
        <dbReference type="ChEBI" id="CHEBI:29999"/>
        <dbReference type="ChEBI" id="CHEBI:43474"/>
        <dbReference type="ChEBI" id="CHEBI:83421"/>
        <dbReference type="EC" id="3.1.3.16"/>
    </reaction>
</comment>
<evidence type="ECO:0000259" key="14">
    <source>
        <dbReference type="PROSITE" id="PS51479"/>
    </source>
</evidence>